<dbReference type="InterPro" id="IPR018108">
    <property type="entry name" value="MCP_transmembrane"/>
</dbReference>
<evidence type="ECO:0000256" key="5">
    <source>
        <dbReference type="ARBA" id="ARBA00023125"/>
    </source>
</evidence>
<dbReference type="CDD" id="cd00067">
    <property type="entry name" value="GAL4"/>
    <property type="match status" value="1"/>
</dbReference>
<proteinExistence type="predicted"/>
<evidence type="ECO:0000256" key="7">
    <source>
        <dbReference type="ARBA" id="ARBA00023163"/>
    </source>
</evidence>
<dbReference type="InterPro" id="IPR001138">
    <property type="entry name" value="Zn2Cys6_DnaBD"/>
</dbReference>
<dbReference type="GO" id="GO:0000981">
    <property type="term" value="F:DNA-binding transcription factor activity, RNA polymerase II-specific"/>
    <property type="evidence" value="ECO:0007669"/>
    <property type="project" value="InterPro"/>
</dbReference>
<evidence type="ECO:0000259" key="12">
    <source>
        <dbReference type="PROSITE" id="PS50048"/>
    </source>
</evidence>
<dbReference type="Gene3D" id="4.10.240.10">
    <property type="entry name" value="Zn(2)-C6 fungal-type DNA-binding domain"/>
    <property type="match status" value="1"/>
</dbReference>
<dbReference type="GO" id="GO:0008270">
    <property type="term" value="F:zinc ion binding"/>
    <property type="evidence" value="ECO:0007669"/>
    <property type="project" value="InterPro"/>
</dbReference>
<evidence type="ECO:0000256" key="11">
    <source>
        <dbReference type="SAM" id="Phobius"/>
    </source>
</evidence>
<evidence type="ECO:0000256" key="2">
    <source>
        <dbReference type="ARBA" id="ARBA00022692"/>
    </source>
</evidence>
<dbReference type="Pfam" id="PF00153">
    <property type="entry name" value="Mito_carr"/>
    <property type="match status" value="1"/>
</dbReference>
<dbReference type="PANTHER" id="PTHR31069:SF32">
    <property type="entry name" value="ARGININE METABOLISM REGULATION PROTEIN II"/>
    <property type="match status" value="1"/>
</dbReference>
<dbReference type="Proteomes" id="UP001213000">
    <property type="component" value="Unassembled WGS sequence"/>
</dbReference>
<organism evidence="13 14">
    <name type="scientific">Leucocoprinus birnbaumii</name>
    <dbReference type="NCBI Taxonomy" id="56174"/>
    <lineage>
        <taxon>Eukaryota</taxon>
        <taxon>Fungi</taxon>
        <taxon>Dikarya</taxon>
        <taxon>Basidiomycota</taxon>
        <taxon>Agaricomycotina</taxon>
        <taxon>Agaricomycetes</taxon>
        <taxon>Agaricomycetidae</taxon>
        <taxon>Agaricales</taxon>
        <taxon>Agaricineae</taxon>
        <taxon>Agaricaceae</taxon>
        <taxon>Leucocoprinus</taxon>
    </lineage>
</organism>
<comment type="caution">
    <text evidence="13">The sequence shown here is derived from an EMBL/GenBank/DDBJ whole genome shotgun (WGS) entry which is preliminary data.</text>
</comment>
<dbReference type="PROSITE" id="PS50920">
    <property type="entry name" value="SOLCAR"/>
    <property type="match status" value="2"/>
</dbReference>
<feature type="transmembrane region" description="Helical" evidence="11">
    <location>
        <begin position="9"/>
        <end position="30"/>
    </location>
</feature>
<sequence length="740" mass="80569">MNLGFLDTILLFITLGLSLAIVVPLTGVLVRFRANYNPKGLQLDAEGGAAPHTGPVVTSYFSMMGRVYRIEGIQGLYKGLMPTAISTFVVTLGTLAYSVGMMIISLPTAILTYRSITTPHKLGYFDAAKALRTILTPTERKKPWILYLTPGLLAAEMLHVAIVILVLSPFHKLLLPAVIDPDLKIFDISWWKMSIYFLIVALATLVLAPLEVIATRLAIQRNHASVEYDSVAQEAEGEEQAEYSGAEEDVIGLRHEGDPYTGMIDCAKRIMDEEGIPALYRACNSVFLLALYPAICHLAETNILESNASLSTKSAKTFVTTYTLYSSYTQDAFVKRFRYFAMSSENTTVRRGKGDVKPAAEGDHRKRRRNRTTQSCLNCHTSKRMCDRKRPACARCTQLGLTGLCVYEVDDPNQCSDPQDESARLLKRVAELEGVIRELKNKPHPRWIQATKRTAAELKRLAPRAQMRTTSGGGRDSGSNAPSPPSSLSEISEASSPGGESSVGTSSMTAAISLSATERMLSHQPSSSPSPGLITPPNEVSSSHASAAYQPEASQEYDFTSLLLSYPGLLGSDPASLGVLEKNTVLTDSRSQSSPSQDDCGCLHEAASYNVLLELSLRLRKAADALSRSASHRLGQHCHLHQRISELDKMVTDTLGNTPTPPEDLSILALMNHRSSGSHSLSSHSLHAFTAPSFAHPCRLPTPAESLPTLPSWGLPPAALNSPVASGEDDFMSWEPPRRF</sequence>
<dbReference type="SMART" id="SM00066">
    <property type="entry name" value="GAL4"/>
    <property type="match status" value="1"/>
</dbReference>
<dbReference type="InterPro" id="IPR050675">
    <property type="entry name" value="OAF3"/>
</dbReference>
<keyword evidence="8" id="KW-0539">Nucleus</keyword>
<feature type="compositionally biased region" description="Low complexity" evidence="10">
    <location>
        <begin position="477"/>
        <end position="497"/>
    </location>
</feature>
<keyword evidence="4" id="KW-0805">Transcription regulation</keyword>
<keyword evidence="2 9" id="KW-0812">Transmembrane</keyword>
<dbReference type="Pfam" id="PF00172">
    <property type="entry name" value="Zn_clus"/>
    <property type="match status" value="1"/>
</dbReference>
<feature type="region of interest" description="Disordered" evidence="10">
    <location>
        <begin position="350"/>
        <end position="372"/>
    </location>
</feature>
<evidence type="ECO:0000256" key="10">
    <source>
        <dbReference type="SAM" id="MobiDB-lite"/>
    </source>
</evidence>
<keyword evidence="5" id="KW-0238">DNA-binding</keyword>
<evidence type="ECO:0000256" key="9">
    <source>
        <dbReference type="PROSITE-ProRule" id="PRU00282"/>
    </source>
</evidence>
<keyword evidence="7" id="KW-0804">Transcription</keyword>
<dbReference type="InterPro" id="IPR023395">
    <property type="entry name" value="MCP_dom_sf"/>
</dbReference>
<feature type="compositionally biased region" description="Basic and acidic residues" evidence="10">
    <location>
        <begin position="352"/>
        <end position="364"/>
    </location>
</feature>
<dbReference type="GO" id="GO:0003677">
    <property type="term" value="F:DNA binding"/>
    <property type="evidence" value="ECO:0007669"/>
    <property type="project" value="UniProtKB-KW"/>
</dbReference>
<evidence type="ECO:0000256" key="4">
    <source>
        <dbReference type="ARBA" id="ARBA00023015"/>
    </source>
</evidence>
<dbReference type="InterPro" id="IPR036864">
    <property type="entry name" value="Zn2-C6_fun-type_DNA-bd_sf"/>
</dbReference>
<dbReference type="SUPFAM" id="SSF57701">
    <property type="entry name" value="Zn2/Cys6 DNA-binding domain"/>
    <property type="match status" value="1"/>
</dbReference>
<dbReference type="GO" id="GO:0016020">
    <property type="term" value="C:membrane"/>
    <property type="evidence" value="ECO:0007669"/>
    <property type="project" value="UniProtKB-SubCell"/>
</dbReference>
<keyword evidence="6 9" id="KW-0472">Membrane</keyword>
<feature type="transmembrane region" description="Helical" evidence="11">
    <location>
        <begin position="190"/>
        <end position="213"/>
    </location>
</feature>
<evidence type="ECO:0000256" key="8">
    <source>
        <dbReference type="ARBA" id="ARBA00023242"/>
    </source>
</evidence>
<feature type="repeat" description="Solcar" evidence="9">
    <location>
        <begin position="2"/>
        <end position="104"/>
    </location>
</feature>
<feature type="compositionally biased region" description="Polar residues" evidence="10">
    <location>
        <begin position="498"/>
        <end position="516"/>
    </location>
</feature>
<evidence type="ECO:0000313" key="14">
    <source>
        <dbReference type="Proteomes" id="UP001213000"/>
    </source>
</evidence>
<accession>A0AAD5W389</accession>
<dbReference type="SUPFAM" id="SSF103506">
    <property type="entry name" value="Mitochondrial carrier"/>
    <property type="match status" value="1"/>
</dbReference>
<dbReference type="AlphaFoldDB" id="A0AAD5W389"/>
<gene>
    <name evidence="13" type="ORF">NP233_g1326</name>
</gene>
<evidence type="ECO:0000256" key="1">
    <source>
        <dbReference type="ARBA" id="ARBA00004141"/>
    </source>
</evidence>
<feature type="domain" description="Zn(2)-C6 fungal-type" evidence="12">
    <location>
        <begin position="375"/>
        <end position="407"/>
    </location>
</feature>
<feature type="transmembrane region" description="Helical" evidence="11">
    <location>
        <begin position="144"/>
        <end position="170"/>
    </location>
</feature>
<feature type="repeat" description="Solcar" evidence="9">
    <location>
        <begin position="191"/>
        <end position="307"/>
    </location>
</feature>
<comment type="subcellular location">
    <subcellularLocation>
        <location evidence="1">Membrane</location>
        <topology evidence="1">Multi-pass membrane protein</topology>
    </subcellularLocation>
</comment>
<name>A0AAD5W389_9AGAR</name>
<dbReference type="PANTHER" id="PTHR31069">
    <property type="entry name" value="OLEATE-ACTIVATED TRANSCRIPTION FACTOR 1-RELATED"/>
    <property type="match status" value="1"/>
</dbReference>
<evidence type="ECO:0000256" key="6">
    <source>
        <dbReference type="ARBA" id="ARBA00023136"/>
    </source>
</evidence>
<dbReference type="EMBL" id="JANIEX010000047">
    <property type="protein sequence ID" value="KAJ3575100.1"/>
    <property type="molecule type" value="Genomic_DNA"/>
</dbReference>
<evidence type="ECO:0000256" key="3">
    <source>
        <dbReference type="ARBA" id="ARBA00022989"/>
    </source>
</evidence>
<reference evidence="13" key="1">
    <citation type="submission" date="2022-07" db="EMBL/GenBank/DDBJ databases">
        <title>Genome Sequence of Leucocoprinus birnbaumii.</title>
        <authorList>
            <person name="Buettner E."/>
        </authorList>
    </citation>
    <scope>NUCLEOTIDE SEQUENCE</scope>
    <source>
        <strain evidence="13">VT141</strain>
    </source>
</reference>
<dbReference type="Gene3D" id="1.50.40.10">
    <property type="entry name" value="Mitochondrial carrier domain"/>
    <property type="match status" value="1"/>
</dbReference>
<feature type="transmembrane region" description="Helical" evidence="11">
    <location>
        <begin position="85"/>
        <end position="111"/>
    </location>
</feature>
<dbReference type="PROSITE" id="PS00463">
    <property type="entry name" value="ZN2_CY6_FUNGAL_1"/>
    <property type="match status" value="1"/>
</dbReference>
<keyword evidence="14" id="KW-1185">Reference proteome</keyword>
<dbReference type="PROSITE" id="PS50048">
    <property type="entry name" value="ZN2_CY6_FUNGAL_2"/>
    <property type="match status" value="1"/>
</dbReference>
<keyword evidence="3 11" id="KW-1133">Transmembrane helix</keyword>
<protein>
    <recommendedName>
        <fullName evidence="12">Zn(2)-C6 fungal-type domain-containing protein</fullName>
    </recommendedName>
</protein>
<evidence type="ECO:0000313" key="13">
    <source>
        <dbReference type="EMBL" id="KAJ3575100.1"/>
    </source>
</evidence>
<feature type="region of interest" description="Disordered" evidence="10">
    <location>
        <begin position="457"/>
        <end position="551"/>
    </location>
</feature>